<dbReference type="KEGG" id="micc:AUP74_02346"/>
<accession>A0A1C9W9B9</accession>
<dbReference type="InterPro" id="IPR046977">
    <property type="entry name" value="RsmC/RlmG"/>
</dbReference>
<evidence type="ECO:0000313" key="5">
    <source>
        <dbReference type="EMBL" id="AOS97754.1"/>
    </source>
</evidence>
<reference evidence="6" key="1">
    <citation type="submission" date="2016-01" db="EMBL/GenBank/DDBJ databases">
        <title>Complete genome sequence of Microbulbifer sp. CCB-MM1, a halophile isolated from Matang Mangrove Forest, Perak.</title>
        <authorList>
            <person name="Moh T.H."/>
            <person name="Dinesh B."/>
            <person name="Lau N.-S."/>
            <person name="Go F."/>
            <person name="Alexander Chong S.-C."/>
        </authorList>
    </citation>
    <scope>NUCLEOTIDE SEQUENCE [LARGE SCALE GENOMIC DNA]</scope>
    <source>
        <strain evidence="6">CCB-MM1</strain>
    </source>
</reference>
<dbReference type="Gene3D" id="3.40.50.150">
    <property type="entry name" value="Vaccinia Virus protein VP39"/>
    <property type="match status" value="2"/>
</dbReference>
<dbReference type="RefSeq" id="WP_069947718.1">
    <property type="nucleotide sequence ID" value="NZ_CP014143.1"/>
</dbReference>
<dbReference type="EC" id="2.1.1.172" evidence="5"/>
<dbReference type="PATRIC" id="fig|1769779.3.peg.2342"/>
<evidence type="ECO:0000256" key="3">
    <source>
        <dbReference type="ARBA" id="ARBA00022691"/>
    </source>
</evidence>
<organism evidence="5 6">
    <name type="scientific">Microbulbifer aggregans</name>
    <dbReference type="NCBI Taxonomy" id="1769779"/>
    <lineage>
        <taxon>Bacteria</taxon>
        <taxon>Pseudomonadati</taxon>
        <taxon>Pseudomonadota</taxon>
        <taxon>Gammaproteobacteria</taxon>
        <taxon>Cellvibrionales</taxon>
        <taxon>Microbulbiferaceae</taxon>
        <taxon>Microbulbifer</taxon>
    </lineage>
</organism>
<dbReference type="CDD" id="cd02440">
    <property type="entry name" value="AdoMet_MTases"/>
    <property type="match status" value="1"/>
</dbReference>
<dbReference type="Pfam" id="PF05175">
    <property type="entry name" value="MTS"/>
    <property type="match status" value="1"/>
</dbReference>
<keyword evidence="3" id="KW-0949">S-adenosyl-L-methionine</keyword>
<dbReference type="EMBL" id="CP014143">
    <property type="protein sequence ID" value="AOS97754.1"/>
    <property type="molecule type" value="Genomic_DNA"/>
</dbReference>
<dbReference type="GO" id="GO:0052914">
    <property type="term" value="F:16S rRNA (guanine(1207)-N(2))-methyltransferase activity"/>
    <property type="evidence" value="ECO:0007669"/>
    <property type="project" value="UniProtKB-EC"/>
</dbReference>
<keyword evidence="2 5" id="KW-0808">Transferase</keyword>
<evidence type="ECO:0000313" key="6">
    <source>
        <dbReference type="Proteomes" id="UP000095672"/>
    </source>
</evidence>
<evidence type="ECO:0000256" key="1">
    <source>
        <dbReference type="ARBA" id="ARBA00022603"/>
    </source>
</evidence>
<evidence type="ECO:0000256" key="2">
    <source>
        <dbReference type="ARBA" id="ARBA00022679"/>
    </source>
</evidence>
<dbReference type="OrthoDB" id="29650at2"/>
<sequence length="341" mass="37738">MSTLLQQLLQENPSETLWIADENSKFLLQSGFSYSGDLLTNRWDIARLAEGKVRHSFFNDFRLDETERHYRRIIYPVSKEKAVVHHVVNECHRALGLGGELAMLGGKQSGIKTYAAKVANCFSSDKHLEKHGSEYLTLNILHSPPSPENRLDEDNYAGLRPLKKLGGLLSKPGLFGWNKVDVGSALLAGSFAETRPANGSSVVDLGCGYGYLSTQLAQLDDFHFTATDNNAAALIACRENFRKMEIRGTVVPSDAGAELGDNIADWLICNPPFHQGFQVEGDLTSRFLSNAARLLKSNGVALFVVNEFIPLAKKAENNFGEIRQLVKNKGFCVYYLSKPLN</sequence>
<dbReference type="STRING" id="1769779.AUP74_02346"/>
<dbReference type="Proteomes" id="UP000095672">
    <property type="component" value="Chromosome"/>
</dbReference>
<dbReference type="SUPFAM" id="SSF53335">
    <property type="entry name" value="S-adenosyl-L-methionine-dependent methyltransferases"/>
    <property type="match status" value="1"/>
</dbReference>
<dbReference type="PANTHER" id="PTHR47816">
    <property type="entry name" value="RIBOSOMAL RNA SMALL SUBUNIT METHYLTRANSFERASE C"/>
    <property type="match status" value="1"/>
</dbReference>
<dbReference type="InterPro" id="IPR007848">
    <property type="entry name" value="Small_mtfrase_dom"/>
</dbReference>
<dbReference type="PANTHER" id="PTHR47816:SF4">
    <property type="entry name" value="RIBOSOMAL RNA SMALL SUBUNIT METHYLTRANSFERASE C"/>
    <property type="match status" value="1"/>
</dbReference>
<feature type="domain" description="Methyltransferase small" evidence="4">
    <location>
        <begin position="168"/>
        <end position="334"/>
    </location>
</feature>
<dbReference type="InterPro" id="IPR029063">
    <property type="entry name" value="SAM-dependent_MTases_sf"/>
</dbReference>
<keyword evidence="6" id="KW-1185">Reference proteome</keyword>
<gene>
    <name evidence="5" type="primary">rsmC</name>
    <name evidence="5" type="ORF">AUP74_02346</name>
</gene>
<protein>
    <submittedName>
        <fullName evidence="5">Ribosomal RNA small subunit methyltransferase C</fullName>
        <ecNumber evidence="5">2.1.1.172</ecNumber>
    </submittedName>
</protein>
<dbReference type="AlphaFoldDB" id="A0A1C9W9B9"/>
<name>A0A1C9W9B9_9GAMM</name>
<keyword evidence="1 5" id="KW-0489">Methyltransferase</keyword>
<proteinExistence type="predicted"/>
<evidence type="ECO:0000259" key="4">
    <source>
        <dbReference type="Pfam" id="PF05175"/>
    </source>
</evidence>